<dbReference type="InterPro" id="IPR013087">
    <property type="entry name" value="Znf_C2H2_type"/>
</dbReference>
<dbReference type="SUPFAM" id="SSF48464">
    <property type="entry name" value="ENTH/VHS domain"/>
    <property type="match status" value="1"/>
</dbReference>
<evidence type="ECO:0000256" key="1">
    <source>
        <dbReference type="PROSITE-ProRule" id="PRU00042"/>
    </source>
</evidence>
<dbReference type="GO" id="GO:0006369">
    <property type="term" value="P:termination of RNA polymerase II transcription"/>
    <property type="evidence" value="ECO:0007669"/>
    <property type="project" value="InterPro"/>
</dbReference>
<dbReference type="eggNOG" id="KOG2071">
    <property type="taxonomic scope" value="Eukaryota"/>
</dbReference>
<organism evidence="5">
    <name type="scientific">Ostreococcus tauri</name>
    <name type="common">Marine green alga</name>
    <dbReference type="NCBI Taxonomy" id="70448"/>
    <lineage>
        <taxon>Eukaryota</taxon>
        <taxon>Viridiplantae</taxon>
        <taxon>Chlorophyta</taxon>
        <taxon>Mamiellophyceae</taxon>
        <taxon>Mamiellales</taxon>
        <taxon>Bathycoccaceae</taxon>
        <taxon>Ostreococcus</taxon>
    </lineage>
</organism>
<dbReference type="InterPro" id="IPR045154">
    <property type="entry name" value="PCF11-like"/>
</dbReference>
<dbReference type="InterPro" id="IPR008942">
    <property type="entry name" value="ENTH_VHS"/>
</dbReference>
<dbReference type="PANTHER" id="PTHR15921">
    <property type="entry name" value="PRE-MRNA CLEAVAGE COMPLEX II"/>
    <property type="match status" value="1"/>
</dbReference>
<dbReference type="GO" id="GO:0031124">
    <property type="term" value="P:mRNA 3'-end processing"/>
    <property type="evidence" value="ECO:0007669"/>
    <property type="project" value="InterPro"/>
</dbReference>
<name>A0A1Y5HX10_OSTTA</name>
<dbReference type="KEGG" id="ota:OT_ostta02g05210"/>
<accession>A0A1Y5HX10</accession>
<feature type="domain" description="CID" evidence="4">
    <location>
        <begin position="15"/>
        <end position="147"/>
    </location>
</feature>
<evidence type="ECO:0000259" key="4">
    <source>
        <dbReference type="PROSITE" id="PS51391"/>
    </source>
</evidence>
<dbReference type="PROSITE" id="PS51391">
    <property type="entry name" value="CID"/>
    <property type="match status" value="1"/>
</dbReference>
<dbReference type="GO" id="GO:0005849">
    <property type="term" value="C:mRNA cleavage factor complex"/>
    <property type="evidence" value="ECO:0007669"/>
    <property type="project" value="TreeGrafter"/>
</dbReference>
<dbReference type="GO" id="GO:0005737">
    <property type="term" value="C:cytoplasm"/>
    <property type="evidence" value="ECO:0007669"/>
    <property type="project" value="TreeGrafter"/>
</dbReference>
<keyword evidence="1" id="KW-0479">Metal-binding</keyword>
<dbReference type="OrthoDB" id="2129491at2759"/>
<dbReference type="Gene3D" id="1.25.40.90">
    <property type="match status" value="1"/>
</dbReference>
<dbReference type="InterPro" id="IPR047415">
    <property type="entry name" value="Pcf11_CID"/>
</dbReference>
<dbReference type="AlphaFoldDB" id="A0A1Y5HX10"/>
<evidence type="ECO:0000259" key="3">
    <source>
        <dbReference type="PROSITE" id="PS50157"/>
    </source>
</evidence>
<dbReference type="PANTHER" id="PTHR15921:SF3">
    <property type="entry name" value="PRE-MRNA CLEAVAGE COMPLEX 2 PROTEIN PCF11"/>
    <property type="match status" value="1"/>
</dbReference>
<feature type="domain" description="C2H2-type" evidence="3">
    <location>
        <begin position="290"/>
        <end position="318"/>
    </location>
</feature>
<dbReference type="GO" id="GO:0000993">
    <property type="term" value="F:RNA polymerase II complex binding"/>
    <property type="evidence" value="ECO:0007669"/>
    <property type="project" value="InterPro"/>
</dbReference>
<dbReference type="InterPro" id="IPR006569">
    <property type="entry name" value="CID_dom"/>
</dbReference>
<dbReference type="RefSeq" id="XP_003075343.2">
    <property type="nucleotide sequence ID" value="XM_003075295.2"/>
</dbReference>
<dbReference type="GO" id="GO:0003729">
    <property type="term" value="F:mRNA binding"/>
    <property type="evidence" value="ECO:0007669"/>
    <property type="project" value="InterPro"/>
</dbReference>
<keyword evidence="1" id="KW-0862">Zinc</keyword>
<reference evidence="5" key="1">
    <citation type="submission" date="2017-04" db="EMBL/GenBank/DDBJ databases">
        <title>Population genomics of picophytoplankton unveils novel chromosome hypervariability.</title>
        <authorList>
            <consortium name="DOE Joint Genome Institute"/>
            <person name="Blanc-Mathieu R."/>
            <person name="Krasovec M."/>
            <person name="Hebrard M."/>
            <person name="Yau S."/>
            <person name="Desgranges E."/>
            <person name="Martin J."/>
            <person name="Schackwitz W."/>
            <person name="Kuo A."/>
            <person name="Salin G."/>
            <person name="Donnadieu C."/>
            <person name="Desdevises Y."/>
            <person name="Sanchez-Ferandin S."/>
            <person name="Moreau H."/>
            <person name="Rivals E."/>
            <person name="Grigoriev I.V."/>
            <person name="Grimsley N."/>
            <person name="Eyre-Walker A."/>
            <person name="Piganeau G."/>
        </authorList>
    </citation>
    <scope>NUCLEOTIDE SEQUENCE [LARGE SCALE GENOMIC DNA]</scope>
    <source>
        <strain evidence="5">RCC 1115</strain>
    </source>
</reference>
<dbReference type="SMART" id="SM00582">
    <property type="entry name" value="RPR"/>
    <property type="match status" value="1"/>
</dbReference>
<dbReference type="CDD" id="cd16982">
    <property type="entry name" value="CID_Pcf11"/>
    <property type="match status" value="1"/>
</dbReference>
<dbReference type="PROSITE" id="PS50157">
    <property type="entry name" value="ZINC_FINGER_C2H2_2"/>
    <property type="match status" value="1"/>
</dbReference>
<sequence length="481" mass="51826">MKDSGNVTRASSIDMSGEEFEEYASALSELVVNSKPIINALTILAGEIAGKDEKRAEAVAELIRAHIKKSPAKSKLCGFYLLDSVVKNLREPFVRCFSRGLSDLFLPAYAKVDAAQKKSMQRLFGTWKPVFPSSALDDIEPHISGVSAPSAAAPPLQVVAAPQWQAPPSAQLQQWAPPVQQWVGYGAPQQPYAGYGQHVAVPPPPVIAAANPLAGVFNGGSGGDLSALIASLEAKQASSAVAVVPQTTAVVSTPGEPPALTTDFNPQKDLAELSVRRESVISALYHQLPFQCLQNGRRFRTQAELDAHMDWLHARRKRRRDGTVSRKWFVDISAWLKGLKTLAEDVMNFFGGDDKDSAAEATVDDGLDDLSVPVDESQPTCALSGEEFEKFWNEAEQEWHYRGAILLDRAVGGAKKGSIVLARAVPKKRNAATKSKASKTAAVAVVKTEDGTTRRSTRGAKTKIKAEGEPAETSPAKRARH</sequence>
<evidence type="ECO:0000313" key="5">
    <source>
        <dbReference type="EMBL" id="OUS41828.1"/>
    </source>
</evidence>
<proteinExistence type="predicted"/>
<keyword evidence="1" id="KW-0863">Zinc-finger</keyword>
<dbReference type="GO" id="GO:0008270">
    <property type="term" value="F:zinc ion binding"/>
    <property type="evidence" value="ECO:0007669"/>
    <property type="project" value="UniProtKB-KW"/>
</dbReference>
<protein>
    <submittedName>
        <fullName evidence="5">Putative S-locus protein 4</fullName>
    </submittedName>
</protein>
<dbReference type="Proteomes" id="UP000195557">
    <property type="component" value="Unassembled WGS sequence"/>
</dbReference>
<gene>
    <name evidence="5" type="ORF">BE221DRAFT_64303</name>
</gene>
<dbReference type="Pfam" id="PF04818">
    <property type="entry name" value="CID"/>
    <property type="match status" value="1"/>
</dbReference>
<feature type="compositionally biased region" description="Low complexity" evidence="2">
    <location>
        <begin position="435"/>
        <end position="446"/>
    </location>
</feature>
<dbReference type="EMBL" id="KZ155839">
    <property type="protein sequence ID" value="OUS41828.1"/>
    <property type="molecule type" value="Genomic_DNA"/>
</dbReference>
<dbReference type="InterPro" id="IPR057242">
    <property type="entry name" value="PCFS4-like"/>
</dbReference>
<dbReference type="OMA" id="QCMNCGV"/>
<evidence type="ECO:0000256" key="2">
    <source>
        <dbReference type="SAM" id="MobiDB-lite"/>
    </source>
</evidence>
<feature type="region of interest" description="Disordered" evidence="2">
    <location>
        <begin position="435"/>
        <end position="481"/>
    </location>
</feature>
<dbReference type="Pfam" id="PF23228">
    <property type="entry name" value="zf_PCFS4"/>
    <property type="match status" value="1"/>
</dbReference>